<evidence type="ECO:0000313" key="2">
    <source>
        <dbReference type="Proteomes" id="UP001200741"/>
    </source>
</evidence>
<keyword evidence="2" id="KW-1185">Reference proteome</keyword>
<sequence>MVREFRYGGDRFRATIHGRPGKEEIFIVQVLEDDEEGAEISLDRFEDADNNPDEPIETVLAKMVDRMRREQELTATLVSESFAWQEGRVLARVHSGLQH</sequence>
<reference evidence="1 2" key="1">
    <citation type="submission" date="2021-12" db="EMBL/GenBank/DDBJ databases">
        <title>Genome seq of P8.</title>
        <authorList>
            <person name="Seo T."/>
        </authorList>
    </citation>
    <scope>NUCLEOTIDE SEQUENCE [LARGE SCALE GENOMIC DNA]</scope>
    <source>
        <strain evidence="1 2">P8</strain>
    </source>
</reference>
<name>A0ABS8XY08_9BURK</name>
<gene>
    <name evidence="1" type="ORF">LXT13_20705</name>
</gene>
<organism evidence="1 2">
    <name type="scientific">Pelomonas cellulosilytica</name>
    <dbReference type="NCBI Taxonomy" id="2906762"/>
    <lineage>
        <taxon>Bacteria</taxon>
        <taxon>Pseudomonadati</taxon>
        <taxon>Pseudomonadota</taxon>
        <taxon>Betaproteobacteria</taxon>
        <taxon>Burkholderiales</taxon>
        <taxon>Sphaerotilaceae</taxon>
        <taxon>Roseateles</taxon>
    </lineage>
</organism>
<dbReference type="RefSeq" id="WP_233373945.1">
    <property type="nucleotide sequence ID" value="NZ_JAJTWU010000008.1"/>
</dbReference>
<evidence type="ECO:0000313" key="1">
    <source>
        <dbReference type="EMBL" id="MCE4556823.1"/>
    </source>
</evidence>
<accession>A0ABS8XY08</accession>
<dbReference type="Proteomes" id="UP001200741">
    <property type="component" value="Unassembled WGS sequence"/>
</dbReference>
<comment type="caution">
    <text evidence="1">The sequence shown here is derived from an EMBL/GenBank/DDBJ whole genome shotgun (WGS) entry which is preliminary data.</text>
</comment>
<dbReference type="EMBL" id="JAJTWU010000008">
    <property type="protein sequence ID" value="MCE4556823.1"/>
    <property type="molecule type" value="Genomic_DNA"/>
</dbReference>
<proteinExistence type="predicted"/>
<protein>
    <submittedName>
        <fullName evidence="1">Uncharacterized protein</fullName>
    </submittedName>
</protein>